<evidence type="ECO:0000256" key="10">
    <source>
        <dbReference type="RuleBase" id="RU003823"/>
    </source>
</evidence>
<dbReference type="GO" id="GO:0005743">
    <property type="term" value="C:mitochondrial inner membrane"/>
    <property type="evidence" value="ECO:0007669"/>
    <property type="project" value="UniProtKB-ARBA"/>
</dbReference>
<dbReference type="PANTHER" id="PTHR48277">
    <property type="entry name" value="MITOCHONDRIAL RIBOSOMAL PROTEIN S5"/>
    <property type="match status" value="1"/>
</dbReference>
<proteinExistence type="inferred from homology"/>
<dbReference type="AlphaFoldDB" id="A0AAN9VBM5"/>
<protein>
    <recommendedName>
        <fullName evidence="6">Small ribosomal subunit protein uS5m</fullName>
    </recommendedName>
    <alternativeName>
        <fullName evidence="7">28S ribosomal protein S5, mitochondrial</fullName>
    </alternativeName>
</protein>
<accession>A0AAN9VBM5</accession>
<dbReference type="Gene3D" id="3.30.160.20">
    <property type="match status" value="1"/>
</dbReference>
<dbReference type="Pfam" id="PF03719">
    <property type="entry name" value="Ribosomal_S5_C"/>
    <property type="match status" value="1"/>
</dbReference>
<evidence type="ECO:0000256" key="2">
    <source>
        <dbReference type="ARBA" id="ARBA00008945"/>
    </source>
</evidence>
<organism evidence="12 13">
    <name type="scientific">Gryllus longicercus</name>
    <dbReference type="NCBI Taxonomy" id="2509291"/>
    <lineage>
        <taxon>Eukaryota</taxon>
        <taxon>Metazoa</taxon>
        <taxon>Ecdysozoa</taxon>
        <taxon>Arthropoda</taxon>
        <taxon>Hexapoda</taxon>
        <taxon>Insecta</taxon>
        <taxon>Pterygota</taxon>
        <taxon>Neoptera</taxon>
        <taxon>Polyneoptera</taxon>
        <taxon>Orthoptera</taxon>
        <taxon>Ensifera</taxon>
        <taxon>Gryllidea</taxon>
        <taxon>Grylloidea</taxon>
        <taxon>Gryllidae</taxon>
        <taxon>Gryllinae</taxon>
        <taxon>Gryllus</taxon>
    </lineage>
</organism>
<dbReference type="GO" id="GO:0006412">
    <property type="term" value="P:translation"/>
    <property type="evidence" value="ECO:0007669"/>
    <property type="project" value="InterPro"/>
</dbReference>
<evidence type="ECO:0000313" key="12">
    <source>
        <dbReference type="EMBL" id="KAK7793265.1"/>
    </source>
</evidence>
<dbReference type="InterPro" id="IPR014721">
    <property type="entry name" value="Ribsml_uS5_D2-typ_fold_subgr"/>
</dbReference>
<dbReference type="FunFam" id="3.30.160.20:FF:000022">
    <property type="entry name" value="28S ribosomal protein S5, mitochondrial"/>
    <property type="match status" value="1"/>
</dbReference>
<dbReference type="FunFam" id="3.30.230.10:FF:000002">
    <property type="entry name" value="30S ribosomal protein S5"/>
    <property type="match status" value="1"/>
</dbReference>
<dbReference type="SUPFAM" id="SSF54211">
    <property type="entry name" value="Ribosomal protein S5 domain 2-like"/>
    <property type="match status" value="1"/>
</dbReference>
<evidence type="ECO:0000256" key="3">
    <source>
        <dbReference type="ARBA" id="ARBA00022980"/>
    </source>
</evidence>
<gene>
    <name evidence="12" type="ORF">R5R35_006659</name>
</gene>
<comment type="caution">
    <text evidence="12">The sequence shown here is derived from an EMBL/GenBank/DDBJ whole genome shotgun (WGS) entry which is preliminary data.</text>
</comment>
<reference evidence="12 13" key="1">
    <citation type="submission" date="2024-03" db="EMBL/GenBank/DDBJ databases">
        <title>The genome assembly and annotation of the cricket Gryllus longicercus Weissman &amp; Gray.</title>
        <authorList>
            <person name="Szrajer S."/>
            <person name="Gray D."/>
            <person name="Ylla G."/>
        </authorList>
    </citation>
    <scope>NUCLEOTIDE SEQUENCE [LARGE SCALE GENOMIC DNA]</scope>
    <source>
        <strain evidence="12">DAG 2021-001</strain>
        <tissue evidence="12">Whole body minus gut</tissue>
    </source>
</reference>
<keyword evidence="4" id="KW-0496">Mitochondrion</keyword>
<dbReference type="SUPFAM" id="SSF54768">
    <property type="entry name" value="dsRNA-binding domain-like"/>
    <property type="match status" value="1"/>
</dbReference>
<comment type="subunit">
    <text evidence="8">Component of the mitochondrial ribosome small subunit (28S) which comprises a 12S rRNA and about 30 distinct proteins.</text>
</comment>
<dbReference type="GO" id="GO:0003735">
    <property type="term" value="F:structural constituent of ribosome"/>
    <property type="evidence" value="ECO:0007669"/>
    <property type="project" value="UniProtKB-UniRule"/>
</dbReference>
<evidence type="ECO:0000256" key="4">
    <source>
        <dbReference type="ARBA" id="ARBA00023128"/>
    </source>
</evidence>
<dbReference type="InterPro" id="IPR005324">
    <property type="entry name" value="Ribosomal_uS5_C"/>
</dbReference>
<sequence length="448" mass="50615">MWKNAVALTQKIYLFPRCNGLRSISGLPCSTSCRNSLNNISRIRSINIQPYRCTSFFNKLPADHLWSGVTGVSNAGKKRGRGKGIGRKSSKDLNRGQVIGVGKANIVWPGLNAPIIRGRELVQQQQLPPDPEREKKLEEIRNKMGVFKPLRLSPMERGWSGSKMPGRSIGPPDSIGEDNFEGFDTKVLELKLVVNMSGNFGRKRRVSSLVVTGNGNGLAGFAMGKANDAKASLRTAKNRAGQKLVFVDIYKNHTVYHDFFCQFGKTKIFVQKKPEGYGLHCHRAIKTMCEVIGIKDLHAKIEGPTNLGHIIKAFFLGLVQQKTHKALAEEKKLHLVEFRKENGNYPEVVASPTKCRSPEEIPAEEVLDYTQYCMGNRIVLKKKKYPPFYTKLPFWTVCMKKKENIRNHDKVRLHLMSEYGEIRSFLTDKYPECKPFYKSPSEEVDAEN</sequence>
<name>A0AAN9VBM5_9ORTH</name>
<evidence type="ECO:0000259" key="11">
    <source>
        <dbReference type="PROSITE" id="PS50881"/>
    </source>
</evidence>
<evidence type="ECO:0000256" key="5">
    <source>
        <dbReference type="ARBA" id="ARBA00023274"/>
    </source>
</evidence>
<dbReference type="EMBL" id="JAZDUA010000392">
    <property type="protein sequence ID" value="KAK7793265.1"/>
    <property type="molecule type" value="Genomic_DNA"/>
</dbReference>
<comment type="subcellular location">
    <subcellularLocation>
        <location evidence="1">Mitochondrion</location>
    </subcellularLocation>
</comment>
<evidence type="ECO:0000256" key="1">
    <source>
        <dbReference type="ARBA" id="ARBA00004173"/>
    </source>
</evidence>
<keyword evidence="3 9" id="KW-0689">Ribosomal protein</keyword>
<evidence type="ECO:0000313" key="13">
    <source>
        <dbReference type="Proteomes" id="UP001378592"/>
    </source>
</evidence>
<dbReference type="GO" id="GO:0003723">
    <property type="term" value="F:RNA binding"/>
    <property type="evidence" value="ECO:0007669"/>
    <property type="project" value="InterPro"/>
</dbReference>
<dbReference type="Proteomes" id="UP001378592">
    <property type="component" value="Unassembled WGS sequence"/>
</dbReference>
<dbReference type="Gene3D" id="3.30.230.10">
    <property type="match status" value="1"/>
</dbReference>
<dbReference type="GO" id="GO:0005763">
    <property type="term" value="C:mitochondrial small ribosomal subunit"/>
    <property type="evidence" value="ECO:0007669"/>
    <property type="project" value="UniProtKB-ARBA"/>
</dbReference>
<evidence type="ECO:0000256" key="8">
    <source>
        <dbReference type="ARBA" id="ARBA00062683"/>
    </source>
</evidence>
<keyword evidence="13" id="KW-1185">Reference proteome</keyword>
<evidence type="ECO:0000256" key="7">
    <source>
        <dbReference type="ARBA" id="ARBA00041606"/>
    </source>
</evidence>
<dbReference type="Pfam" id="PF21251">
    <property type="entry name" value="Ribosomal_uS5m_N"/>
    <property type="match status" value="1"/>
</dbReference>
<dbReference type="InterPro" id="IPR013810">
    <property type="entry name" value="Ribosomal_uS5_N"/>
</dbReference>
<evidence type="ECO:0000256" key="6">
    <source>
        <dbReference type="ARBA" id="ARBA00039335"/>
    </source>
</evidence>
<dbReference type="InterPro" id="IPR000851">
    <property type="entry name" value="Ribosomal_uS5"/>
</dbReference>
<dbReference type="InterPro" id="IPR020568">
    <property type="entry name" value="Ribosomal_Su5_D2-typ_SF"/>
</dbReference>
<dbReference type="PANTHER" id="PTHR48277:SF1">
    <property type="entry name" value="MITOCHONDRIAL RIBOSOMAL PROTEIN S5"/>
    <property type="match status" value="1"/>
</dbReference>
<keyword evidence="5 9" id="KW-0687">Ribonucleoprotein</keyword>
<dbReference type="Pfam" id="PF00333">
    <property type="entry name" value="Ribosomal_S5"/>
    <property type="match status" value="1"/>
</dbReference>
<evidence type="ECO:0000256" key="9">
    <source>
        <dbReference type="PROSITE-ProRule" id="PRU00268"/>
    </source>
</evidence>
<comment type="similarity">
    <text evidence="2 10">Belongs to the universal ribosomal protein uS5 family.</text>
</comment>
<dbReference type="InterPro" id="IPR048584">
    <property type="entry name" value="Ribosomal_uS5m_N"/>
</dbReference>
<feature type="domain" description="S5 DRBM" evidence="11">
    <location>
        <begin position="183"/>
        <end position="247"/>
    </location>
</feature>
<dbReference type="PROSITE" id="PS50881">
    <property type="entry name" value="S5_DSRBD"/>
    <property type="match status" value="1"/>
</dbReference>